<dbReference type="PROSITE" id="PS01227">
    <property type="entry name" value="UPF0012"/>
    <property type="match status" value="1"/>
</dbReference>
<dbReference type="PANTHER" id="PTHR23088:SF27">
    <property type="entry name" value="DEAMINATED GLUTATHIONE AMIDASE"/>
    <property type="match status" value="1"/>
</dbReference>
<dbReference type="Gene3D" id="3.60.110.10">
    <property type="entry name" value="Carbon-nitrogen hydrolase"/>
    <property type="match status" value="1"/>
</dbReference>
<keyword evidence="5" id="KW-1185">Reference proteome</keyword>
<dbReference type="Pfam" id="PF00795">
    <property type="entry name" value="CN_hydrolase"/>
    <property type="match status" value="1"/>
</dbReference>
<reference evidence="4 5" key="1">
    <citation type="submission" date="2018-08" db="EMBL/GenBank/DDBJ databases">
        <title>Genomic Encyclopedia of Type Strains, Phase IV (KMG-IV): sequencing the most valuable type-strain genomes for metagenomic binning, comparative biology and taxonomic classification.</title>
        <authorList>
            <person name="Goeker M."/>
        </authorList>
    </citation>
    <scope>NUCLEOTIDE SEQUENCE [LARGE SCALE GENOMIC DNA]</scope>
    <source>
        <strain evidence="4 5">BW863</strain>
    </source>
</reference>
<evidence type="ECO:0000313" key="5">
    <source>
        <dbReference type="Proteomes" id="UP000256900"/>
    </source>
</evidence>
<comment type="caution">
    <text evidence="4">The sequence shown here is derived from an EMBL/GenBank/DDBJ whole genome shotgun (WGS) entry which is preliminary data.</text>
</comment>
<gene>
    <name evidence="4" type="ORF">DES32_2646</name>
</gene>
<evidence type="ECO:0000256" key="2">
    <source>
        <dbReference type="ARBA" id="ARBA00022801"/>
    </source>
</evidence>
<keyword evidence="2" id="KW-0378">Hydrolase</keyword>
<dbReference type="SUPFAM" id="SSF56317">
    <property type="entry name" value="Carbon-nitrogen hydrolase"/>
    <property type="match status" value="1"/>
</dbReference>
<dbReference type="PROSITE" id="PS50263">
    <property type="entry name" value="CN_HYDROLASE"/>
    <property type="match status" value="1"/>
</dbReference>
<dbReference type="CDD" id="cd07572">
    <property type="entry name" value="nit"/>
    <property type="match status" value="1"/>
</dbReference>
<dbReference type="InterPro" id="IPR045254">
    <property type="entry name" value="Nit1/2_C-N_Hydrolase"/>
</dbReference>
<dbReference type="RefSeq" id="WP_115837177.1">
    <property type="nucleotide sequence ID" value="NZ_CP025086.1"/>
</dbReference>
<dbReference type="AlphaFoldDB" id="A0A3D9YPN6"/>
<dbReference type="GO" id="GO:0016811">
    <property type="term" value="F:hydrolase activity, acting on carbon-nitrogen (but not peptide) bonds, in linear amides"/>
    <property type="evidence" value="ECO:0007669"/>
    <property type="project" value="InterPro"/>
</dbReference>
<dbReference type="InterPro" id="IPR001110">
    <property type="entry name" value="UPF0012_CS"/>
</dbReference>
<accession>A0A3D9YPN6</accession>
<name>A0A3D9YPN6_9HYPH</name>
<dbReference type="InterPro" id="IPR036526">
    <property type="entry name" value="C-N_Hydrolase_sf"/>
</dbReference>
<evidence type="ECO:0000313" key="4">
    <source>
        <dbReference type="EMBL" id="REF84537.1"/>
    </source>
</evidence>
<feature type="domain" description="CN hydrolase" evidence="3">
    <location>
        <begin position="1"/>
        <end position="253"/>
    </location>
</feature>
<protein>
    <submittedName>
        <fullName evidence="4">Nitrilase</fullName>
    </submittedName>
</protein>
<dbReference type="Proteomes" id="UP000256900">
    <property type="component" value="Unassembled WGS sequence"/>
</dbReference>
<organism evidence="4 5">
    <name type="scientific">Methylovirgula ligni</name>
    <dbReference type="NCBI Taxonomy" id="569860"/>
    <lineage>
        <taxon>Bacteria</taxon>
        <taxon>Pseudomonadati</taxon>
        <taxon>Pseudomonadota</taxon>
        <taxon>Alphaproteobacteria</taxon>
        <taxon>Hyphomicrobiales</taxon>
        <taxon>Beijerinckiaceae</taxon>
        <taxon>Methylovirgula</taxon>
    </lineage>
</organism>
<dbReference type="EMBL" id="QUMO01000004">
    <property type="protein sequence ID" value="REF84537.1"/>
    <property type="molecule type" value="Genomic_DNA"/>
</dbReference>
<proteinExistence type="inferred from homology"/>
<comment type="similarity">
    <text evidence="1">Belongs to the carbon-nitrogen hydrolase superfamily. NIT1/NIT2 family.</text>
</comment>
<dbReference type="OrthoDB" id="9811121at2"/>
<sequence>MKISLIQMNSGQDKTANIAAASALIEQAVAEERPDWIGLPECFDFLGGQRADKQEAAEILGEGPAYRAMQDLARRHRIFIHAGSILEKVPGESRIHNTTVVFDRDGNEIARYRKIHIFDITAPDGTQYRESASFKPGEAVVTYKAEDFTFGCAICYDLRFPYLFAALAEKGADVIALPAAFTLLTGKDHWEVLCRARAIETETYFCAPAQTGLHQVGNESRATYGHSLVVDPWGHVIARASDGVGIVSARIARQRVEKVRAQIPVAEHKVKLR</sequence>
<evidence type="ECO:0000259" key="3">
    <source>
        <dbReference type="PROSITE" id="PS50263"/>
    </source>
</evidence>
<evidence type="ECO:0000256" key="1">
    <source>
        <dbReference type="ARBA" id="ARBA00010613"/>
    </source>
</evidence>
<dbReference type="InterPro" id="IPR003010">
    <property type="entry name" value="C-N_Hydrolase"/>
</dbReference>
<dbReference type="PANTHER" id="PTHR23088">
    <property type="entry name" value="NITRILASE-RELATED"/>
    <property type="match status" value="1"/>
</dbReference>